<dbReference type="InterPro" id="IPR056362">
    <property type="entry name" value="AtuA-like_ferredoxin_dom"/>
</dbReference>
<dbReference type="InterPro" id="IPR010839">
    <property type="entry name" value="AtuA_N"/>
</dbReference>
<dbReference type="OrthoDB" id="10265871at2759"/>
<dbReference type="PANTHER" id="PTHR47585">
    <property type="match status" value="1"/>
</dbReference>
<evidence type="ECO:0008006" key="5">
    <source>
        <dbReference type="Google" id="ProtNLM"/>
    </source>
</evidence>
<dbReference type="Pfam" id="PF07287">
    <property type="entry name" value="AtuA"/>
    <property type="match status" value="1"/>
</dbReference>
<reference evidence="3" key="1">
    <citation type="submission" date="2022-11" db="EMBL/GenBank/DDBJ databases">
        <authorList>
            <person name="Petersen C."/>
        </authorList>
    </citation>
    <scope>NUCLEOTIDE SEQUENCE</scope>
    <source>
        <strain evidence="3">IBT 20477</strain>
    </source>
</reference>
<evidence type="ECO:0000313" key="4">
    <source>
        <dbReference type="Proteomes" id="UP001150942"/>
    </source>
</evidence>
<organism evidence="3 4">
    <name type="scientific">Penicillium cf. viridicatum</name>
    <dbReference type="NCBI Taxonomy" id="2972119"/>
    <lineage>
        <taxon>Eukaryota</taxon>
        <taxon>Fungi</taxon>
        <taxon>Dikarya</taxon>
        <taxon>Ascomycota</taxon>
        <taxon>Pezizomycotina</taxon>
        <taxon>Eurotiomycetes</taxon>
        <taxon>Eurotiomycetidae</taxon>
        <taxon>Eurotiales</taxon>
        <taxon>Aspergillaceae</taxon>
        <taxon>Penicillium</taxon>
    </lineage>
</organism>
<evidence type="ECO:0000259" key="2">
    <source>
        <dbReference type="Pfam" id="PF23544"/>
    </source>
</evidence>
<keyword evidence="4" id="KW-1185">Reference proteome</keyword>
<dbReference type="EMBL" id="JAPQKQ010000001">
    <property type="protein sequence ID" value="KAJ5214207.1"/>
    <property type="molecule type" value="Genomic_DNA"/>
</dbReference>
<evidence type="ECO:0000313" key="3">
    <source>
        <dbReference type="EMBL" id="KAJ5214207.1"/>
    </source>
</evidence>
<sequence>MSLEGQSRPILIGNISGSTGDRLDGLKHMLSGNTKVDAITGDWLSEFNLASRGLQKESDPLGGYEPGFLYSLKIAIDDYLFYDKNDLKVAVNAGGLNPRQLALEVQNVLQARASSKKVAYVTGDDVINKIDSIDIAPLTRSTGDFASWKKKHGKIPTANVYIGCWGIVSALNDGADIVICGRCTDASPVIALAAWWHQWKRDDFDKLARCLVTGHRIECRCYVCGGNFAGFQEMGKDFYDLSFPIAEIAEDGTCVIQKQLNQNGMLTVDTVKTQFVYELQGLYYYNPDVIADLTNVEMEQVGPNRVRVRGAKVLTVTTLLTHHSELTFLQQEWQHLKLEIYITGLDALAKAKSFRLQSLKILDLSKFQVLDFQLYGAPRDNPRTQLEATMQLRVFAQAKDATTLAKGKFLGPLLSNQLQGYPGIQPHLDYRTADPKPYVTYFPGLVSQDEIRLQAHILPAGSPGASRVVDVPNNSIVTPSAVLPKEQVANSTGHLPIGSYGPTMIATFGDFVYSRSGDKGANVNVGFFFPMGKDMQMKWEWLRSFLTLERFCELLGGDYKPGTFIDRCEFPKIMAVHFVIHGTLGAGVSSTSNIDALGKNIGEYIRAKHVAMPTLFLELSGNL</sequence>
<comment type="caution">
    <text evidence="3">The sequence shown here is derived from an EMBL/GenBank/DDBJ whole genome shotgun (WGS) entry which is preliminary data.</text>
</comment>
<reference evidence="3" key="2">
    <citation type="journal article" date="2023" name="IMA Fungus">
        <title>Comparative genomic study of the Penicillium genus elucidates a diverse pangenome and 15 lateral gene transfer events.</title>
        <authorList>
            <person name="Petersen C."/>
            <person name="Sorensen T."/>
            <person name="Nielsen M.R."/>
            <person name="Sondergaard T.E."/>
            <person name="Sorensen J.L."/>
            <person name="Fitzpatrick D.A."/>
            <person name="Frisvad J.C."/>
            <person name="Nielsen K.L."/>
        </authorList>
    </citation>
    <scope>NUCLEOTIDE SEQUENCE</scope>
    <source>
        <strain evidence="3">IBT 20477</strain>
    </source>
</reference>
<protein>
    <recommendedName>
        <fullName evidence="5">DUF1446-domain-containing protein</fullName>
    </recommendedName>
</protein>
<feature type="domain" description="AtuA-like ferredoxin-fold" evidence="2">
    <location>
        <begin position="510"/>
        <end position="610"/>
    </location>
</feature>
<evidence type="ECO:0000259" key="1">
    <source>
        <dbReference type="Pfam" id="PF07287"/>
    </source>
</evidence>
<dbReference type="PANTHER" id="PTHR47585:SF2">
    <property type="entry name" value="DUF1446 DOMAIN PROTEIN (AFU_ORTHOLOGUE AFUA_6G11420)"/>
    <property type="match status" value="1"/>
</dbReference>
<dbReference type="Proteomes" id="UP001150942">
    <property type="component" value="Unassembled WGS sequence"/>
</dbReference>
<gene>
    <name evidence="3" type="ORF">N7449_001376</name>
</gene>
<dbReference type="AlphaFoldDB" id="A0A9W9N6S7"/>
<accession>A0A9W9N6S7</accession>
<proteinExistence type="predicted"/>
<dbReference type="Pfam" id="PF23544">
    <property type="entry name" value="AtuA_ferredoxin"/>
    <property type="match status" value="1"/>
</dbReference>
<name>A0A9W9N6S7_9EURO</name>
<feature type="domain" description="Acyclic terpene utilisation N-terminal" evidence="1">
    <location>
        <begin position="10"/>
        <end position="456"/>
    </location>
</feature>